<keyword evidence="2" id="KW-1185">Reference proteome</keyword>
<evidence type="ECO:0000313" key="1">
    <source>
        <dbReference type="EMBL" id="AFL69139.1"/>
    </source>
</evidence>
<dbReference type="KEGG" id="sba:Sulba_1859"/>
<dbReference type="SUPFAM" id="SSF53756">
    <property type="entry name" value="UDP-Glycosyltransferase/glycogen phosphorylase"/>
    <property type="match status" value="1"/>
</dbReference>
<keyword evidence="1" id="KW-0808">Transferase</keyword>
<dbReference type="Pfam" id="PF13692">
    <property type="entry name" value="Glyco_trans_1_4"/>
    <property type="match status" value="1"/>
</dbReference>
<accession>I3XYW5</accession>
<dbReference type="HOGENOM" id="CLU_009583_2_2_7"/>
<dbReference type="PANTHER" id="PTHR12526">
    <property type="entry name" value="GLYCOSYLTRANSFERASE"/>
    <property type="match status" value="1"/>
</dbReference>
<dbReference type="EMBL" id="CP003333">
    <property type="protein sequence ID" value="AFL69139.1"/>
    <property type="molecule type" value="Genomic_DNA"/>
</dbReference>
<dbReference type="STRING" id="760154.Sulba_1859"/>
<dbReference type="AlphaFoldDB" id="I3XYW5"/>
<evidence type="ECO:0000313" key="2">
    <source>
        <dbReference type="Proteomes" id="UP000006176"/>
    </source>
</evidence>
<dbReference type="RefSeq" id="WP_014770015.1">
    <property type="nucleotide sequence ID" value="NC_018002.1"/>
</dbReference>
<dbReference type="eggNOG" id="COG0438">
    <property type="taxonomic scope" value="Bacteria"/>
</dbReference>
<dbReference type="Proteomes" id="UP000006176">
    <property type="component" value="Chromosome"/>
</dbReference>
<dbReference type="Gene3D" id="3.40.50.2000">
    <property type="entry name" value="Glycogen Phosphorylase B"/>
    <property type="match status" value="2"/>
</dbReference>
<gene>
    <name evidence="1" type="ordered locus">Sulba_1859</name>
</gene>
<dbReference type="OrthoDB" id="9802525at2"/>
<reference evidence="1 2" key="1">
    <citation type="submission" date="2012-06" db="EMBL/GenBank/DDBJ databases">
        <title>Complete sequence of Sulfurospirillum barnesii SES-3.</title>
        <authorList>
            <consortium name="US DOE Joint Genome Institute"/>
            <person name="Lucas S."/>
            <person name="Han J."/>
            <person name="Lapidus A."/>
            <person name="Cheng J.-F."/>
            <person name="Goodwin L."/>
            <person name="Pitluck S."/>
            <person name="Peters L."/>
            <person name="Ovchinnikova G."/>
            <person name="Lu M."/>
            <person name="Detter J.C."/>
            <person name="Han C."/>
            <person name="Tapia R."/>
            <person name="Land M."/>
            <person name="Hauser L."/>
            <person name="Kyrpides N."/>
            <person name="Ivanova N."/>
            <person name="Pagani I."/>
            <person name="Stolz J."/>
            <person name="Arkin A."/>
            <person name="Dehal P."/>
            <person name="Oremland R."/>
            <person name="Saltikov C."/>
            <person name="Basu P."/>
            <person name="Hollibaugh J."/>
            <person name="Newman D."/>
            <person name="Stolyar S."/>
            <person name="Hazen T."/>
            <person name="Woyke T."/>
        </authorList>
    </citation>
    <scope>NUCLEOTIDE SEQUENCE [LARGE SCALE GENOMIC DNA]</scope>
    <source>
        <strain evidence="2">ATCC 700032 / DSM 10660 / SES-3</strain>
    </source>
</reference>
<name>I3XYW5_SULBS</name>
<dbReference type="PATRIC" id="fig|760154.4.peg.1856"/>
<protein>
    <submittedName>
        <fullName evidence="1">Glycosyltransferase</fullName>
    </submittedName>
</protein>
<proteinExistence type="predicted"/>
<organism evidence="1 2">
    <name type="scientific">Sulfurospirillum barnesii (strain ATCC 700032 / DSM 10660 / SES-3)</name>
    <dbReference type="NCBI Taxonomy" id="760154"/>
    <lineage>
        <taxon>Bacteria</taxon>
        <taxon>Pseudomonadati</taxon>
        <taxon>Campylobacterota</taxon>
        <taxon>Epsilonproteobacteria</taxon>
        <taxon>Campylobacterales</taxon>
        <taxon>Sulfurospirillaceae</taxon>
        <taxon>Sulfurospirillum</taxon>
    </lineage>
</organism>
<sequence length="364" mass="41575">MKIAYLSNSPLEKKVANAIHVMNMASSFAKNGHQIYLHAKCNAQNRDFLFDDYGIKNDFKLICVQSKNIKFLGPILYGLIQAFKARLCIKPDLCYSRCLLSAFFTMNLGLKSIVEFHEMPHSKFLKWLYRSLLRNKNLLRVVVISEGLKLDLVKEFEISNIIVAHDGATLSYHSEKFLLENKKEINIGYAGGLREGNGLRLMMDLANELPLLQFHIVGGDINDIEQWKTLQRSNNINWYGKREPKEVGAFLHECDILLAPYQVGPKTSSGRDTARWMSPLKIFEYMASRKAMVVSKFEVLEEVLNKSNAILVNPDDFLAWRSAIENLASNISLRMELGENAYNCLLTKYTWEKRAKAVLEGLLV</sequence>
<dbReference type="GO" id="GO:0016740">
    <property type="term" value="F:transferase activity"/>
    <property type="evidence" value="ECO:0007669"/>
    <property type="project" value="UniProtKB-KW"/>
</dbReference>